<evidence type="ECO:0000313" key="2">
    <source>
        <dbReference type="EMBL" id="KAF5726668.1"/>
    </source>
</evidence>
<proteinExistence type="inferred from homology"/>
<dbReference type="OrthoDB" id="1901372at2759"/>
<dbReference type="PANTHER" id="PTHR33732">
    <property type="entry name" value="REF/SRPP-LIKE PROTEIN OS05G0151300/LOC_OS05G05940"/>
    <property type="match status" value="1"/>
</dbReference>
<dbReference type="InterPro" id="IPR008802">
    <property type="entry name" value="REF"/>
</dbReference>
<keyword evidence="2" id="KW-0251">Elongation factor</keyword>
<reference evidence="2 3" key="1">
    <citation type="journal article" date="2020" name="Nat. Commun.">
        <title>Genome of Tripterygium wilfordii and identification of cytochrome P450 involved in triptolide biosynthesis.</title>
        <authorList>
            <person name="Tu L."/>
            <person name="Su P."/>
            <person name="Zhang Z."/>
            <person name="Gao L."/>
            <person name="Wang J."/>
            <person name="Hu T."/>
            <person name="Zhou J."/>
            <person name="Zhang Y."/>
            <person name="Zhao Y."/>
            <person name="Liu Y."/>
            <person name="Song Y."/>
            <person name="Tong Y."/>
            <person name="Lu Y."/>
            <person name="Yang J."/>
            <person name="Xu C."/>
            <person name="Jia M."/>
            <person name="Peters R.J."/>
            <person name="Huang L."/>
            <person name="Gao W."/>
        </authorList>
    </citation>
    <scope>NUCLEOTIDE SEQUENCE [LARGE SCALE GENOMIC DNA]</scope>
    <source>
        <strain evidence="3">cv. XIE 37</strain>
        <tissue evidence="2">Leaf</tissue>
    </source>
</reference>
<organism evidence="2 3">
    <name type="scientific">Tripterygium wilfordii</name>
    <name type="common">Thunder God vine</name>
    <dbReference type="NCBI Taxonomy" id="458696"/>
    <lineage>
        <taxon>Eukaryota</taxon>
        <taxon>Viridiplantae</taxon>
        <taxon>Streptophyta</taxon>
        <taxon>Embryophyta</taxon>
        <taxon>Tracheophyta</taxon>
        <taxon>Spermatophyta</taxon>
        <taxon>Magnoliopsida</taxon>
        <taxon>eudicotyledons</taxon>
        <taxon>Gunneridae</taxon>
        <taxon>Pentapetalae</taxon>
        <taxon>rosids</taxon>
        <taxon>fabids</taxon>
        <taxon>Celastrales</taxon>
        <taxon>Celastraceae</taxon>
        <taxon>Tripterygium</taxon>
    </lineage>
</organism>
<evidence type="ECO:0000256" key="1">
    <source>
        <dbReference type="ARBA" id="ARBA00009737"/>
    </source>
</evidence>
<dbReference type="PANTHER" id="PTHR33732:SF2">
    <property type="entry name" value="REF_SRPP-LIKE PROTEIN"/>
    <property type="match status" value="1"/>
</dbReference>
<evidence type="ECO:0000313" key="3">
    <source>
        <dbReference type="Proteomes" id="UP000593562"/>
    </source>
</evidence>
<dbReference type="EMBL" id="JAAARO010000022">
    <property type="protein sequence ID" value="KAF5726668.1"/>
    <property type="molecule type" value="Genomic_DNA"/>
</dbReference>
<keyword evidence="2" id="KW-0648">Protein biosynthesis</keyword>
<comment type="caution">
    <text evidence="2">The sequence shown here is derived from an EMBL/GenBank/DDBJ whole genome shotgun (WGS) entry which is preliminary data.</text>
</comment>
<dbReference type="InParanoid" id="A0A7J7BXX3"/>
<dbReference type="Pfam" id="PF05755">
    <property type="entry name" value="REF"/>
    <property type="match status" value="1"/>
</dbReference>
<name>A0A7J7BXX3_TRIWF</name>
<sequence length="201" mass="22363">MEIPTLIKNKDDGEDLKQLGFLWSGTLLFLACMSKLYEYLKQNSGSLKPTVVFLEGKIIAVVRPFYKENKRLYSLLLFADAQVDKVTVIIDKHGPNFVKKIMSIVQWATQTTEELCDKTRKGGIRSVTMHVGIKVALFVMTESMQLLVKLGHFPALPTFPGMPTSLPSLDLPTSLPSLDLKVTDPLTDPIKIGTDLAENVI</sequence>
<dbReference type="GO" id="GO:0003746">
    <property type="term" value="F:translation elongation factor activity"/>
    <property type="evidence" value="ECO:0007669"/>
    <property type="project" value="UniProtKB-KW"/>
</dbReference>
<gene>
    <name evidence="2" type="ORF">HS088_TW22G00349</name>
</gene>
<keyword evidence="3" id="KW-1185">Reference proteome</keyword>
<dbReference type="AlphaFoldDB" id="A0A7J7BXX3"/>
<protein>
    <submittedName>
        <fullName evidence="2">Rubber elongation factor protein</fullName>
    </submittedName>
</protein>
<dbReference type="Proteomes" id="UP000593562">
    <property type="component" value="Unassembled WGS sequence"/>
</dbReference>
<accession>A0A7J7BXX3</accession>
<comment type="similarity">
    <text evidence="1">Belongs to the REF/SRPP family.</text>
</comment>